<comment type="caution">
    <text evidence="2">The sequence shown here is derived from an EMBL/GenBank/DDBJ whole genome shotgun (WGS) entry which is preliminary data.</text>
</comment>
<dbReference type="EMBL" id="SMJZ01000234">
    <property type="protein sequence ID" value="TDB98938.1"/>
    <property type="molecule type" value="Genomic_DNA"/>
</dbReference>
<protein>
    <submittedName>
        <fullName evidence="2">Uncharacterized protein</fullName>
    </submittedName>
</protein>
<dbReference type="AlphaFoldDB" id="A0A4R4MSB3"/>
<feature type="region of interest" description="Disordered" evidence="1">
    <location>
        <begin position="58"/>
        <end position="78"/>
    </location>
</feature>
<evidence type="ECO:0000313" key="2">
    <source>
        <dbReference type="EMBL" id="TDB98938.1"/>
    </source>
</evidence>
<keyword evidence="3" id="KW-1185">Reference proteome</keyword>
<dbReference type="OrthoDB" id="3540919at2"/>
<accession>A0A4R4MSB3</accession>
<evidence type="ECO:0000313" key="3">
    <source>
        <dbReference type="Proteomes" id="UP000295157"/>
    </source>
</evidence>
<reference evidence="2 3" key="1">
    <citation type="submission" date="2019-02" db="EMBL/GenBank/DDBJ databases">
        <title>Draft genome sequences of novel Actinobacteria.</title>
        <authorList>
            <person name="Sahin N."/>
            <person name="Ay H."/>
            <person name="Saygin H."/>
        </authorList>
    </citation>
    <scope>NUCLEOTIDE SEQUENCE [LARGE SCALE GENOMIC DNA]</scope>
    <source>
        <strain evidence="2 3">KC201</strain>
    </source>
</reference>
<organism evidence="2 3">
    <name type="scientific">Nonomuraea longispora</name>
    <dbReference type="NCBI Taxonomy" id="1848320"/>
    <lineage>
        <taxon>Bacteria</taxon>
        <taxon>Bacillati</taxon>
        <taxon>Actinomycetota</taxon>
        <taxon>Actinomycetes</taxon>
        <taxon>Streptosporangiales</taxon>
        <taxon>Streptosporangiaceae</taxon>
        <taxon>Nonomuraea</taxon>
    </lineage>
</organism>
<gene>
    <name evidence="2" type="ORF">E1267_38150</name>
</gene>
<evidence type="ECO:0000256" key="1">
    <source>
        <dbReference type="SAM" id="MobiDB-lite"/>
    </source>
</evidence>
<proteinExistence type="predicted"/>
<name>A0A4R4MSB3_9ACTN</name>
<sequence>MDDNLYEIGRDMGDDLQLSIIDMYRDRLPYLHRIAELDDGVSRGISRWVCEEDLRDSDTYVNPLDEPDPSVGPDEWNR</sequence>
<dbReference type="RefSeq" id="WP_132340255.1">
    <property type="nucleotide sequence ID" value="NZ_SMJZ01000234.1"/>
</dbReference>
<dbReference type="Proteomes" id="UP000295157">
    <property type="component" value="Unassembled WGS sequence"/>
</dbReference>